<dbReference type="GO" id="GO:0030245">
    <property type="term" value="P:cellulose catabolic process"/>
    <property type="evidence" value="ECO:0007669"/>
    <property type="project" value="UniProtKB-KW"/>
</dbReference>
<organism evidence="16 17">
    <name type="scientific">Anaeromyces robustus</name>
    <dbReference type="NCBI Taxonomy" id="1754192"/>
    <lineage>
        <taxon>Eukaryota</taxon>
        <taxon>Fungi</taxon>
        <taxon>Fungi incertae sedis</taxon>
        <taxon>Chytridiomycota</taxon>
        <taxon>Chytridiomycota incertae sedis</taxon>
        <taxon>Neocallimastigomycetes</taxon>
        <taxon>Neocallimastigales</taxon>
        <taxon>Neocallimastigaceae</taxon>
        <taxon>Anaeromyces</taxon>
    </lineage>
</organism>
<reference evidence="16 17" key="2">
    <citation type="submission" date="2016-08" db="EMBL/GenBank/DDBJ databases">
        <title>Pervasive Adenine N6-methylation of Active Genes in Fungi.</title>
        <authorList>
            <consortium name="DOE Joint Genome Institute"/>
            <person name="Mondo S.J."/>
            <person name="Dannebaum R.O."/>
            <person name="Kuo R.C."/>
            <person name="Labutti K."/>
            <person name="Haridas S."/>
            <person name="Kuo A."/>
            <person name="Salamov A."/>
            <person name="Ahrendt S.R."/>
            <person name="Lipzen A."/>
            <person name="Sullivan W."/>
            <person name="Andreopoulos W.B."/>
            <person name="Clum A."/>
            <person name="Lindquist E."/>
            <person name="Daum C."/>
            <person name="Ramamoorthy G.K."/>
            <person name="Gryganskyi A."/>
            <person name="Culley D."/>
            <person name="Magnuson J.K."/>
            <person name="James T.Y."/>
            <person name="O'Malley M.A."/>
            <person name="Stajich J.E."/>
            <person name="Spatafora J.W."/>
            <person name="Visel A."/>
            <person name="Grigoriev I.V."/>
        </authorList>
    </citation>
    <scope>NUCLEOTIDE SEQUENCE [LARGE SCALE GENOMIC DNA]</scope>
    <source>
        <strain evidence="16 17">S4</strain>
    </source>
</reference>
<evidence type="ECO:0000256" key="11">
    <source>
        <dbReference type="ARBA" id="ARBA00023326"/>
    </source>
</evidence>
<feature type="domain" description="CBM10" evidence="15">
    <location>
        <begin position="1262"/>
        <end position="1300"/>
    </location>
</feature>
<comment type="pathway">
    <text evidence="3">Glycan metabolism; cellulose degradation.</text>
</comment>
<dbReference type="InterPro" id="IPR016288">
    <property type="entry name" value="Beta_cellobiohydrolase"/>
</dbReference>
<gene>
    <name evidence="16" type="ORF">BCR32DRAFT_221616</name>
</gene>
<evidence type="ECO:0000256" key="8">
    <source>
        <dbReference type="ARBA" id="ARBA00022801"/>
    </source>
</evidence>
<proteinExistence type="inferred from homology"/>
<evidence type="ECO:0000313" key="17">
    <source>
        <dbReference type="Proteomes" id="UP000193944"/>
    </source>
</evidence>
<dbReference type="Pfam" id="PF01915">
    <property type="entry name" value="Glyco_hydro_3_C"/>
    <property type="match status" value="1"/>
</dbReference>
<evidence type="ECO:0000256" key="4">
    <source>
        <dbReference type="ARBA" id="ARBA00005336"/>
    </source>
</evidence>
<feature type="compositionally biased region" description="Low complexity" evidence="14">
    <location>
        <begin position="1184"/>
        <end position="1203"/>
    </location>
</feature>
<keyword evidence="8 13" id="KW-0378">Hydrolase</keyword>
<dbReference type="PROSITE" id="PS51763">
    <property type="entry name" value="CBM10"/>
    <property type="match status" value="4"/>
</dbReference>
<dbReference type="InterPro" id="IPR036881">
    <property type="entry name" value="Glyco_hydro_3_C_sf"/>
</dbReference>
<keyword evidence="7" id="KW-0677">Repeat</keyword>
<keyword evidence="5" id="KW-0964">Secreted</keyword>
<dbReference type="GO" id="GO:0008422">
    <property type="term" value="F:beta-glucosidase activity"/>
    <property type="evidence" value="ECO:0007669"/>
    <property type="project" value="UniProtKB-EC"/>
</dbReference>
<dbReference type="STRING" id="1754192.A0A1Y1X149"/>
<feature type="region of interest" description="Disordered" evidence="14">
    <location>
        <begin position="1176"/>
        <end position="1203"/>
    </location>
</feature>
<comment type="similarity">
    <text evidence="13">Belongs to the glycosyl hydrolase family 6.</text>
</comment>
<dbReference type="Pfam" id="PF00933">
    <property type="entry name" value="Glyco_hydro_3"/>
    <property type="match status" value="1"/>
</dbReference>
<dbReference type="Gene3D" id="3.90.1220.10">
    <property type="entry name" value="Cellulose docking domain, dockering"/>
    <property type="match status" value="4"/>
</dbReference>
<reference evidence="16 17" key="1">
    <citation type="submission" date="2016-08" db="EMBL/GenBank/DDBJ databases">
        <title>A Parts List for Fungal Cellulosomes Revealed by Comparative Genomics.</title>
        <authorList>
            <consortium name="DOE Joint Genome Institute"/>
            <person name="Haitjema C.H."/>
            <person name="Gilmore S.P."/>
            <person name="Henske J.K."/>
            <person name="Solomon K.V."/>
            <person name="De Groot R."/>
            <person name="Kuo A."/>
            <person name="Mondo S.J."/>
            <person name="Salamov A.A."/>
            <person name="Labutti K."/>
            <person name="Zhao Z."/>
            <person name="Chiniquy J."/>
            <person name="Barry K."/>
            <person name="Brewer H.M."/>
            <person name="Purvine S.O."/>
            <person name="Wright A.T."/>
            <person name="Boxma B."/>
            <person name="Van Alen T."/>
            <person name="Hackstein J.H."/>
            <person name="Baker S.E."/>
            <person name="Grigoriev I.V."/>
            <person name="O'Malley M.A."/>
        </authorList>
    </citation>
    <scope>NUCLEOTIDE SEQUENCE [LARGE SCALE GENOMIC DNA]</scope>
    <source>
        <strain evidence="16 17">S4</strain>
    </source>
</reference>
<evidence type="ECO:0000256" key="9">
    <source>
        <dbReference type="ARBA" id="ARBA00023277"/>
    </source>
</evidence>
<dbReference type="Gene3D" id="3.20.20.300">
    <property type="entry name" value="Glycoside hydrolase, family 3, N-terminal domain"/>
    <property type="match status" value="1"/>
</dbReference>
<evidence type="ECO:0000256" key="3">
    <source>
        <dbReference type="ARBA" id="ARBA00004987"/>
    </source>
</evidence>
<evidence type="ECO:0000256" key="1">
    <source>
        <dbReference type="ARBA" id="ARBA00000448"/>
    </source>
</evidence>
<evidence type="ECO:0000256" key="10">
    <source>
        <dbReference type="ARBA" id="ARBA00023295"/>
    </source>
</evidence>
<dbReference type="InterPro" id="IPR002883">
    <property type="entry name" value="CBM10/Dockerin_dom"/>
</dbReference>
<dbReference type="Pfam" id="PF02013">
    <property type="entry name" value="CBM_10"/>
    <property type="match status" value="4"/>
</dbReference>
<keyword evidence="11 13" id="KW-0624">Polysaccharide degradation</keyword>
<dbReference type="EMBL" id="MCFG01000173">
    <property type="protein sequence ID" value="ORX79503.1"/>
    <property type="molecule type" value="Genomic_DNA"/>
</dbReference>
<feature type="domain" description="CBM10" evidence="15">
    <location>
        <begin position="1208"/>
        <end position="1246"/>
    </location>
</feature>
<dbReference type="InterPro" id="IPR001764">
    <property type="entry name" value="Glyco_hydro_3_N"/>
</dbReference>
<comment type="function">
    <text evidence="12">Beta-glucosidases are one of a number of cellulolytic enzymes involved in the degradation of cellulosic biomass. Catalyzes the last step releasing glucose from the inhibitory cellobiose.</text>
</comment>
<comment type="caution">
    <text evidence="16">The sequence shown here is derived from an EMBL/GenBank/DDBJ whole genome shotgun (WGS) entry which is preliminary data.</text>
</comment>
<dbReference type="Gene3D" id="2.60.40.10">
    <property type="entry name" value="Immunoglobulins"/>
    <property type="match status" value="1"/>
</dbReference>
<keyword evidence="6 13" id="KW-0732">Signal</keyword>
<dbReference type="InterPro" id="IPR036434">
    <property type="entry name" value="Beta_cellobiohydrolase_sf"/>
</dbReference>
<keyword evidence="10 13" id="KW-0326">Glycosidase</keyword>
<evidence type="ECO:0000256" key="2">
    <source>
        <dbReference type="ARBA" id="ARBA00004613"/>
    </source>
</evidence>
<evidence type="ECO:0000313" key="16">
    <source>
        <dbReference type="EMBL" id="ORX79503.1"/>
    </source>
</evidence>
<feature type="domain" description="CBM10" evidence="15">
    <location>
        <begin position="1309"/>
        <end position="1346"/>
    </location>
</feature>
<evidence type="ECO:0000259" key="15">
    <source>
        <dbReference type="PROSITE" id="PS51763"/>
    </source>
</evidence>
<dbReference type="Gene3D" id="3.40.50.1700">
    <property type="entry name" value="Glycoside hydrolase family 3 C-terminal domain"/>
    <property type="match status" value="1"/>
</dbReference>
<dbReference type="Pfam" id="PF01341">
    <property type="entry name" value="Glyco_hydro_6"/>
    <property type="match status" value="1"/>
</dbReference>
<dbReference type="InterPro" id="IPR017853">
    <property type="entry name" value="GH"/>
</dbReference>
<dbReference type="PANTHER" id="PTHR42715">
    <property type="entry name" value="BETA-GLUCOSIDASE"/>
    <property type="match status" value="1"/>
</dbReference>
<evidence type="ECO:0000256" key="13">
    <source>
        <dbReference type="RuleBase" id="RU361186"/>
    </source>
</evidence>
<dbReference type="InterPro" id="IPR050288">
    <property type="entry name" value="Cellulose_deg_GH3"/>
</dbReference>
<dbReference type="InterPro" id="IPR036962">
    <property type="entry name" value="Glyco_hydro_3_N_sf"/>
</dbReference>
<dbReference type="SUPFAM" id="SSF51445">
    <property type="entry name" value="(Trans)glycosidases"/>
    <property type="match status" value="1"/>
</dbReference>
<keyword evidence="17" id="KW-1185">Reference proteome</keyword>
<dbReference type="FunFam" id="3.20.20.300:FF:000002">
    <property type="entry name" value="Probable beta-glucosidase"/>
    <property type="match status" value="1"/>
</dbReference>
<dbReference type="SUPFAM" id="SSF51989">
    <property type="entry name" value="Glycosyl hydrolases family 6, cellulases"/>
    <property type="match status" value="1"/>
</dbReference>
<feature type="domain" description="CBM10" evidence="15">
    <location>
        <begin position="742"/>
        <end position="779"/>
    </location>
</feature>
<evidence type="ECO:0000256" key="14">
    <source>
        <dbReference type="SAM" id="MobiDB-lite"/>
    </source>
</evidence>
<dbReference type="EC" id="3.2.1.-" evidence="13"/>
<comment type="subcellular location">
    <subcellularLocation>
        <location evidence="2">Secreted</location>
    </subcellularLocation>
</comment>
<dbReference type="GO" id="GO:0005576">
    <property type="term" value="C:extracellular region"/>
    <property type="evidence" value="ECO:0007669"/>
    <property type="project" value="UniProtKB-SubCell"/>
</dbReference>
<evidence type="ECO:0000256" key="5">
    <source>
        <dbReference type="ARBA" id="ARBA00022525"/>
    </source>
</evidence>
<dbReference type="SUPFAM" id="SSF64571">
    <property type="entry name" value="Cellulose docking domain, dockering"/>
    <property type="match status" value="4"/>
</dbReference>
<dbReference type="SUPFAM" id="SSF52279">
    <property type="entry name" value="Beta-D-glucan exohydrolase, C-terminal domain"/>
    <property type="match status" value="1"/>
</dbReference>
<dbReference type="Gene3D" id="3.20.20.40">
    <property type="entry name" value="1, 4-beta cellobiohydrolase"/>
    <property type="match status" value="1"/>
</dbReference>
<dbReference type="OrthoDB" id="416222at2759"/>
<keyword evidence="13" id="KW-0136">Cellulose degradation</keyword>
<comment type="catalytic activity">
    <reaction evidence="1">
        <text>Hydrolysis of terminal, non-reducing beta-D-glucosyl residues with release of beta-D-glucose.</text>
        <dbReference type="EC" id="3.2.1.21"/>
    </reaction>
</comment>
<evidence type="ECO:0000256" key="7">
    <source>
        <dbReference type="ARBA" id="ARBA00022737"/>
    </source>
</evidence>
<feature type="signal peptide" evidence="13">
    <location>
        <begin position="1"/>
        <end position="20"/>
    </location>
</feature>
<protein>
    <recommendedName>
        <fullName evidence="13">Glucanase</fullName>
        <ecNumber evidence="13">3.2.1.-</ecNumber>
    </recommendedName>
</protein>
<dbReference type="PRINTS" id="PR00733">
    <property type="entry name" value="GLHYDRLASE6"/>
</dbReference>
<dbReference type="Proteomes" id="UP000193944">
    <property type="component" value="Unassembled WGS sequence"/>
</dbReference>
<sequence>MRLYQKLLAVSAIVAPLVNAFQVQTRLWSESEDLAKEFVSQMTLDEKIGMVTGSQNSFGPCIGYLEPIERLGFKGLCLQDGPAGVRSAKHSTTFPSGLNIASTFDVELMHDLGVALGEECRAKGVNVILGPAMNMYRSPAAGRNWEGYGEDTYLASVASKNVVAGIQSQGVLATAKHFVGNEQEYKRDSSNSIIDERVLQEVYLPPFKAAVVSGAGAFMASYNSINGIPATNHTQLLNKVLKKQFLFHGFVTSDWWGTKDKIEITNGLDMNMPGGKVWGPTVKESYWGEELKDAIENEEIDISYLDESCERIMTMLYKYKQMDDFPDLNLDADATEGHTELVRKAAAASVVLLKNDEDILPISPKKYKKIAIIGDGARPTKPCTDNGCAQGKMSGVVVLGWGSGTTNMENISDPLSALTERAEKDGITITSFTEDDSDTDKAAEVAADADLAIVVVTASSGEEYITVEGNQGDRKNLDLWHNGNELVSAVAAANKNTVVVIYSPGVVNLPFLDDIKGLVYAGMPGQEAGHGLADILFNDVAPSGKLPFTWGKKREDYCCDIVYGNDKIIDIPYSEGFYLGYKWFDKEKIEPHFSFGHGLTYAKFKIHDNAQSYWNIQTQRLVNLINGISTTFTVENTSDFGGYITPEVYLTMPSEKDDPRIGQYPELNFKNFTKIYLEGGEKRQVNLLVAYADTKYFNMTTMNWDTTIDGKYQISIGFSHDDIVIHTEIDNLNKTPPPKPRYCFALSDGYECCFDNEVVYEDETGKWGINENGEWCGVEQPRWTPPPETTTTFTYPEPTIFGNPHNVYEDAEEFYVFPNYQKQVKSSYDQLIAEGEPEIAEIVAKVAKYPTPTWLTNTDAAKLVPQVLSQVTKQMKKTGKKILTSFIIYNLPNRDCSAVASRGELGIEHLGVYKEWIDEIAGYFKNHEGPIVAVVEPDAFGNMINSNDNELCKEAFDTQMEALVYAITHLNAPNVGVYLDLAQVGWLGWSGNMRFLIPLLEEVLNKVGTGILRGFTSNISNYQPLVKPEVPEVTLSGNPSQSEYEYSLNVREALKKIGMVDFGWVVDTSRNGVSNIKTKGESWCNIKGAGIGRRPEANPPDLPGLDAVYWFKPPGESDGSDRKGQWGYDPSCESVDSLTDSPMAGQWYHKQFVELAVNANPSFKDEPKFEFPDFDAIDDDDEPITSTTTTVKPPVTTTTNGPKPTSNTCWAEPLGFKCCTGTDPKIVYSDEDGDWAIENGQWCGVVKNIPEPEEPEPEPVEECWAEPLGFKCCSSPDAQIFTSDSDGDWAIENGQWCGIMKKKAEEPKKCWAEALGFECCKTSVPVTYTDKDGKWGVENGNWCGLN</sequence>
<evidence type="ECO:0000256" key="6">
    <source>
        <dbReference type="ARBA" id="ARBA00022729"/>
    </source>
</evidence>
<dbReference type="InterPro" id="IPR013783">
    <property type="entry name" value="Ig-like_fold"/>
</dbReference>
<name>A0A1Y1X149_9FUNG</name>
<comment type="similarity">
    <text evidence="4">Belongs to the glycosyl hydrolase 3 family.</text>
</comment>
<keyword evidence="9 13" id="KW-0119">Carbohydrate metabolism</keyword>
<feature type="chain" id="PRO_5011827906" description="Glucanase" evidence="13">
    <location>
        <begin position="21"/>
        <end position="1346"/>
    </location>
</feature>
<dbReference type="PANTHER" id="PTHR42715:SF12">
    <property type="entry name" value="BETA-GLUCOSIDASE G-RELATED"/>
    <property type="match status" value="1"/>
</dbReference>
<accession>A0A1Y1X149</accession>
<dbReference type="InterPro" id="IPR002772">
    <property type="entry name" value="Glyco_hydro_3_C"/>
</dbReference>
<dbReference type="InterPro" id="IPR009034">
    <property type="entry name" value="Dockerin_dom_fun_sf"/>
</dbReference>
<evidence type="ECO:0000256" key="12">
    <source>
        <dbReference type="ARBA" id="ARBA00024983"/>
    </source>
</evidence>